<keyword evidence="2" id="KW-0479">Metal-binding</keyword>
<dbReference type="PANTHER" id="PTHR30149:SF0">
    <property type="entry name" value="HYDROGENASE MATURATION FACTOR HYPD"/>
    <property type="match status" value="1"/>
</dbReference>
<organism evidence="4 5">
    <name type="scientific">Thermoanaerobacterium thermosaccharolyticum M0795</name>
    <dbReference type="NCBI Taxonomy" id="698948"/>
    <lineage>
        <taxon>Bacteria</taxon>
        <taxon>Bacillati</taxon>
        <taxon>Bacillota</taxon>
        <taxon>Clostridia</taxon>
        <taxon>Thermoanaerobacterales</taxon>
        <taxon>Thermoanaerobacteraceae</taxon>
        <taxon>Thermoanaerobacterium</taxon>
    </lineage>
</organism>
<sequence>MQDIINTAKKLIDKYNIGEPIKIMEVCGSHTMAISKYGLRQILPPNIKLISGPGCPVCVTAQNEIDAVISLAGKGMTIATFGDLIRVPGNNSSLQEERAKGKDVKVFYSPIDALEYAKANTSKEVVFIGIGFETTIPSVALTIKEAHAKKIKNYSVYCLHKTMPKALEALVVNGSDIQGFLLPGHVSAITGSNIYNFLVDKYKIGGVVSGFEAQDILMSVVMILKNMKNPKIEIQYKRVVREEGNADAKKLIEEVFEDSDATWRGLGMIEGSGLKIRDLYSEYDAEKKFHIQKPSEQIEINGCRCGDVLMGIISPHQCPLFGKACTPVNPIGPCMVSSEGSCAAYYKYGA</sequence>
<dbReference type="PANTHER" id="PTHR30149">
    <property type="entry name" value="HYDROGENASE PROTEIN ASSEMBLY PROTEIN HYPD"/>
    <property type="match status" value="1"/>
</dbReference>
<dbReference type="EMBL" id="CP003066">
    <property type="protein sequence ID" value="AGB17861.1"/>
    <property type="molecule type" value="Genomic_DNA"/>
</dbReference>
<accession>L0II10</accession>
<dbReference type="NCBIfam" id="TIGR00075">
    <property type="entry name" value="hypD"/>
    <property type="match status" value="1"/>
</dbReference>
<dbReference type="KEGG" id="tto:Thethe_00122"/>
<evidence type="ECO:0000256" key="2">
    <source>
        <dbReference type="ARBA" id="ARBA00022723"/>
    </source>
</evidence>
<dbReference type="InterPro" id="IPR042243">
    <property type="entry name" value="HypD_1"/>
</dbReference>
<reference evidence="4 5" key="1">
    <citation type="submission" date="2012-03" db="EMBL/GenBank/DDBJ databases">
        <title>Complete sequence of chromosome of Thermoanaerobacterium thermosaccharolyticum M0795.</title>
        <authorList>
            <consortium name="US DOE Joint Genome Institute"/>
            <person name="Lucas S."/>
            <person name="Han J."/>
            <person name="Lapidus A."/>
            <person name="Cheng J.-F."/>
            <person name="Goodwin L."/>
            <person name="Pitluck S."/>
            <person name="Peters L."/>
            <person name="Teshima H."/>
            <person name="Detter J.C."/>
            <person name="Han C."/>
            <person name="Tapia R."/>
            <person name="Land M."/>
            <person name="Hauser L."/>
            <person name="Kyrpides N."/>
            <person name="Ivanova N."/>
            <person name="Pagani I."/>
            <person name="Feinberg L."/>
            <person name="Folden J."/>
            <person name="Hogsett D."/>
            <person name="Shaw J."/>
            <person name="Woyke T."/>
        </authorList>
    </citation>
    <scope>NUCLEOTIDE SEQUENCE [LARGE SCALE GENOMIC DNA]</scope>
    <source>
        <strain evidence="4 5">M0795</strain>
    </source>
</reference>
<dbReference type="GO" id="GO:0051604">
    <property type="term" value="P:protein maturation"/>
    <property type="evidence" value="ECO:0007669"/>
    <property type="project" value="TreeGrafter"/>
</dbReference>
<dbReference type="InterPro" id="IPR042244">
    <property type="entry name" value="HypD_2_sf"/>
</dbReference>
<keyword evidence="3" id="KW-0408">Iron</keyword>
<dbReference type="GO" id="GO:0005506">
    <property type="term" value="F:iron ion binding"/>
    <property type="evidence" value="ECO:0007669"/>
    <property type="project" value="TreeGrafter"/>
</dbReference>
<dbReference type="PATRIC" id="fig|698948.3.peg.109"/>
<evidence type="ECO:0000313" key="4">
    <source>
        <dbReference type="EMBL" id="AGB17861.1"/>
    </source>
</evidence>
<dbReference type="AlphaFoldDB" id="L0II10"/>
<dbReference type="HOGENOM" id="CLU_048562_1_0_9"/>
<proteinExistence type="inferred from homology"/>
<dbReference type="RefSeq" id="WP_015310682.1">
    <property type="nucleotide sequence ID" value="NC_019970.1"/>
</dbReference>
<dbReference type="Proteomes" id="UP000010845">
    <property type="component" value="Chromosome"/>
</dbReference>
<gene>
    <name evidence="4" type="ORF">Thethe_00122</name>
</gene>
<name>L0II10_THETR</name>
<dbReference type="GO" id="GO:0051539">
    <property type="term" value="F:4 iron, 4 sulfur cluster binding"/>
    <property type="evidence" value="ECO:0007669"/>
    <property type="project" value="TreeGrafter"/>
</dbReference>
<dbReference type="Pfam" id="PF01924">
    <property type="entry name" value="HypD"/>
    <property type="match status" value="1"/>
</dbReference>
<dbReference type="InterPro" id="IPR002780">
    <property type="entry name" value="Hyd_form_HypD"/>
</dbReference>
<dbReference type="GO" id="GO:0070025">
    <property type="term" value="F:carbon monoxide binding"/>
    <property type="evidence" value="ECO:0007669"/>
    <property type="project" value="TreeGrafter"/>
</dbReference>
<dbReference type="Gene3D" id="6.10.20.100">
    <property type="match status" value="1"/>
</dbReference>
<dbReference type="PIRSF" id="PIRSF005622">
    <property type="entry name" value="Hydrgn_mat_hypD"/>
    <property type="match status" value="1"/>
</dbReference>
<evidence type="ECO:0000256" key="1">
    <source>
        <dbReference type="ARBA" id="ARBA00007888"/>
    </source>
</evidence>
<dbReference type="Gene3D" id="3.40.50.11740">
    <property type="entry name" value="HypD, alpha/beta domain 2"/>
    <property type="match status" value="2"/>
</dbReference>
<evidence type="ECO:0000313" key="5">
    <source>
        <dbReference type="Proteomes" id="UP000010845"/>
    </source>
</evidence>
<evidence type="ECO:0000256" key="3">
    <source>
        <dbReference type="ARBA" id="ARBA00023004"/>
    </source>
</evidence>
<comment type="similarity">
    <text evidence="1">Belongs to the HypD family.</text>
</comment>
<protein>
    <submittedName>
        <fullName evidence="4">Hydrogenase expression/formation protein HypD</fullName>
    </submittedName>
</protein>